<dbReference type="SUPFAM" id="SSF53850">
    <property type="entry name" value="Periplasmic binding protein-like II"/>
    <property type="match status" value="1"/>
</dbReference>
<evidence type="ECO:0000256" key="1">
    <source>
        <dbReference type="ARBA" id="ARBA00009437"/>
    </source>
</evidence>
<dbReference type="SUPFAM" id="SSF46785">
    <property type="entry name" value="Winged helix' DNA-binding domain"/>
    <property type="match status" value="1"/>
</dbReference>
<dbReference type="KEGG" id="nml:Namu_0791"/>
<feature type="domain" description="HTH lysR-type" evidence="5">
    <location>
        <begin position="12"/>
        <end position="69"/>
    </location>
</feature>
<evidence type="ECO:0000313" key="6">
    <source>
        <dbReference type="EMBL" id="ACV77203.1"/>
    </source>
</evidence>
<keyword evidence="3" id="KW-0238">DNA-binding</keyword>
<evidence type="ECO:0000256" key="4">
    <source>
        <dbReference type="ARBA" id="ARBA00023163"/>
    </source>
</evidence>
<dbReference type="InterPro" id="IPR050389">
    <property type="entry name" value="LysR-type_TF"/>
</dbReference>
<dbReference type="PROSITE" id="PS50931">
    <property type="entry name" value="HTH_LYSR"/>
    <property type="match status" value="1"/>
</dbReference>
<evidence type="ECO:0000256" key="2">
    <source>
        <dbReference type="ARBA" id="ARBA00023015"/>
    </source>
</evidence>
<dbReference type="InParanoid" id="C8X9D5"/>
<dbReference type="InterPro" id="IPR005119">
    <property type="entry name" value="LysR_subst-bd"/>
</dbReference>
<evidence type="ECO:0000313" key="7">
    <source>
        <dbReference type="Proteomes" id="UP000002218"/>
    </source>
</evidence>
<dbReference type="PRINTS" id="PR00039">
    <property type="entry name" value="HTHLYSR"/>
</dbReference>
<dbReference type="Pfam" id="PF03466">
    <property type="entry name" value="LysR_substrate"/>
    <property type="match status" value="1"/>
</dbReference>
<dbReference type="Gene3D" id="1.10.10.10">
    <property type="entry name" value="Winged helix-like DNA-binding domain superfamily/Winged helix DNA-binding domain"/>
    <property type="match status" value="1"/>
</dbReference>
<accession>C8X9D5</accession>
<keyword evidence="7" id="KW-1185">Reference proteome</keyword>
<gene>
    <name evidence="6" type="ordered locus">Namu_0791</name>
</gene>
<dbReference type="AlphaFoldDB" id="C8X9D5"/>
<reference evidence="6 7" key="2">
    <citation type="journal article" date="2010" name="Stand. Genomic Sci.">
        <title>Complete genome sequence of Nakamurella multipartita type strain (Y-104).</title>
        <authorList>
            <person name="Tice H."/>
            <person name="Mayilraj S."/>
            <person name="Sims D."/>
            <person name="Lapidus A."/>
            <person name="Nolan M."/>
            <person name="Lucas S."/>
            <person name="Glavina Del Rio T."/>
            <person name="Copeland A."/>
            <person name="Cheng J.F."/>
            <person name="Meincke L."/>
            <person name="Bruce D."/>
            <person name="Goodwin L."/>
            <person name="Pitluck S."/>
            <person name="Ivanova N."/>
            <person name="Mavromatis K."/>
            <person name="Ovchinnikova G."/>
            <person name="Pati A."/>
            <person name="Chen A."/>
            <person name="Palaniappan K."/>
            <person name="Land M."/>
            <person name="Hauser L."/>
            <person name="Chang Y.J."/>
            <person name="Jeffries C.D."/>
            <person name="Detter J.C."/>
            <person name="Brettin T."/>
            <person name="Rohde M."/>
            <person name="Goker M."/>
            <person name="Bristow J."/>
            <person name="Eisen J.A."/>
            <person name="Markowitz V."/>
            <person name="Hugenholtz P."/>
            <person name="Kyrpides N.C."/>
            <person name="Klenk H.P."/>
            <person name="Chen F."/>
        </authorList>
    </citation>
    <scope>NUCLEOTIDE SEQUENCE [LARGE SCALE GENOMIC DNA]</scope>
    <source>
        <strain evidence="7">ATCC 700099 / DSM 44233 / CIP 104796 / JCM 9543 / NBRC 105858 / Y-104</strain>
    </source>
</reference>
<evidence type="ECO:0000256" key="3">
    <source>
        <dbReference type="ARBA" id="ARBA00023125"/>
    </source>
</evidence>
<organism evidence="6 7">
    <name type="scientific">Nakamurella multipartita (strain ATCC 700099 / DSM 44233 / CIP 104796 / JCM 9543 / NBRC 105858 / Y-104)</name>
    <name type="common">Microsphaera multipartita</name>
    <dbReference type="NCBI Taxonomy" id="479431"/>
    <lineage>
        <taxon>Bacteria</taxon>
        <taxon>Bacillati</taxon>
        <taxon>Actinomycetota</taxon>
        <taxon>Actinomycetes</taxon>
        <taxon>Nakamurellales</taxon>
        <taxon>Nakamurellaceae</taxon>
        <taxon>Nakamurella</taxon>
    </lineage>
</organism>
<dbReference type="RefSeq" id="WP_015746119.1">
    <property type="nucleotide sequence ID" value="NC_013235.1"/>
</dbReference>
<reference evidence="7" key="1">
    <citation type="submission" date="2009-09" db="EMBL/GenBank/DDBJ databases">
        <title>The complete genome of Nakamurella multipartita DSM 44233.</title>
        <authorList>
            <consortium name="US DOE Joint Genome Institute (JGI-PGF)"/>
            <person name="Lucas S."/>
            <person name="Copeland A."/>
            <person name="Lapidus A."/>
            <person name="Glavina del Rio T."/>
            <person name="Dalin E."/>
            <person name="Tice H."/>
            <person name="Bruce D."/>
            <person name="Goodwin L."/>
            <person name="Pitluck S."/>
            <person name="Kyrpides N."/>
            <person name="Mavromatis K."/>
            <person name="Ivanova N."/>
            <person name="Ovchinnikova G."/>
            <person name="Sims D."/>
            <person name="Meincke L."/>
            <person name="Brettin T."/>
            <person name="Detter J.C."/>
            <person name="Han C."/>
            <person name="Larimer F."/>
            <person name="Land M."/>
            <person name="Hauser L."/>
            <person name="Markowitz V."/>
            <person name="Cheng J.-F."/>
            <person name="Hugenholtz P."/>
            <person name="Woyke T."/>
            <person name="Wu D."/>
            <person name="Klenk H.-P."/>
            <person name="Eisen J.A."/>
        </authorList>
    </citation>
    <scope>NUCLEOTIDE SEQUENCE [LARGE SCALE GENOMIC DNA]</scope>
    <source>
        <strain evidence="7">ATCC 700099 / DSM 44233 / CIP 104796 / JCM 9543 / NBRC 105858 / Y-104</strain>
    </source>
</reference>
<dbReference type="InterPro" id="IPR000847">
    <property type="entry name" value="LysR_HTH_N"/>
</dbReference>
<dbReference type="PANTHER" id="PTHR30118:SF15">
    <property type="entry name" value="TRANSCRIPTIONAL REGULATORY PROTEIN"/>
    <property type="match status" value="1"/>
</dbReference>
<dbReference type="EMBL" id="CP001737">
    <property type="protein sequence ID" value="ACV77203.1"/>
    <property type="molecule type" value="Genomic_DNA"/>
</dbReference>
<dbReference type="PANTHER" id="PTHR30118">
    <property type="entry name" value="HTH-TYPE TRANSCRIPTIONAL REGULATOR LEUO-RELATED"/>
    <property type="match status" value="1"/>
</dbReference>
<proteinExistence type="inferred from homology"/>
<protein>
    <submittedName>
        <fullName evidence="6">Transcriptional regulator, LysR family</fullName>
    </submittedName>
</protein>
<dbReference type="STRING" id="479431.Namu_0791"/>
<dbReference type="GO" id="GO:0003700">
    <property type="term" value="F:DNA-binding transcription factor activity"/>
    <property type="evidence" value="ECO:0007669"/>
    <property type="project" value="InterPro"/>
</dbReference>
<name>C8X9D5_NAKMY</name>
<evidence type="ECO:0000259" key="5">
    <source>
        <dbReference type="PROSITE" id="PS50931"/>
    </source>
</evidence>
<sequence>MAENDRMEPGLPDVKLLTLFDVLYRTRSVTRAAEQLGLSQPTASIWLGRLRDQLGDPLFVRTPAGMSPTPRADTLIVPGREILESLRRFAHWDTSFEPETTERQFRICMTDASHITLLPTLLVELRRQAPRARLVATGIDKRTEQALQSGEADLAIGFAPWLGPGIRRQELYAQDWVCLASRRHPRIQSPLTLADYLAADHVAVPSGTGSNLLDEALAQERTTRRVVLELPGFLGLGVVIGRTDLLVTVPRHIGETLARASGLTVHPCPLPVEGFTVGQHWHPRYHEDPGNRWLRNLVARLFLADRPTPAPGPAQQSS</sequence>
<dbReference type="InterPro" id="IPR036390">
    <property type="entry name" value="WH_DNA-bd_sf"/>
</dbReference>
<dbReference type="Proteomes" id="UP000002218">
    <property type="component" value="Chromosome"/>
</dbReference>
<dbReference type="InterPro" id="IPR036388">
    <property type="entry name" value="WH-like_DNA-bd_sf"/>
</dbReference>
<dbReference type="Pfam" id="PF00126">
    <property type="entry name" value="HTH_1"/>
    <property type="match status" value="1"/>
</dbReference>
<comment type="similarity">
    <text evidence="1">Belongs to the LysR transcriptional regulatory family.</text>
</comment>
<dbReference type="HOGENOM" id="CLU_039613_39_0_11"/>
<dbReference type="CDD" id="cd08459">
    <property type="entry name" value="PBP2_DntR_NahR_LinR_like"/>
    <property type="match status" value="1"/>
</dbReference>
<dbReference type="Gene3D" id="3.40.190.10">
    <property type="entry name" value="Periplasmic binding protein-like II"/>
    <property type="match status" value="2"/>
</dbReference>
<keyword evidence="4" id="KW-0804">Transcription</keyword>
<dbReference type="eggNOG" id="COG0583">
    <property type="taxonomic scope" value="Bacteria"/>
</dbReference>
<keyword evidence="2" id="KW-0805">Transcription regulation</keyword>
<dbReference type="GO" id="GO:0003677">
    <property type="term" value="F:DNA binding"/>
    <property type="evidence" value="ECO:0007669"/>
    <property type="project" value="UniProtKB-KW"/>
</dbReference>